<dbReference type="EMBL" id="JAINUG010000003">
    <property type="protein sequence ID" value="KAJ8417656.1"/>
    <property type="molecule type" value="Genomic_DNA"/>
</dbReference>
<evidence type="ECO:0000313" key="3">
    <source>
        <dbReference type="Proteomes" id="UP001221898"/>
    </source>
</evidence>
<organism evidence="2 3">
    <name type="scientific">Aldrovandia affinis</name>
    <dbReference type="NCBI Taxonomy" id="143900"/>
    <lineage>
        <taxon>Eukaryota</taxon>
        <taxon>Metazoa</taxon>
        <taxon>Chordata</taxon>
        <taxon>Craniata</taxon>
        <taxon>Vertebrata</taxon>
        <taxon>Euteleostomi</taxon>
        <taxon>Actinopterygii</taxon>
        <taxon>Neopterygii</taxon>
        <taxon>Teleostei</taxon>
        <taxon>Notacanthiformes</taxon>
        <taxon>Halosauridae</taxon>
        <taxon>Aldrovandia</taxon>
    </lineage>
</organism>
<accession>A0AAD7X1G6</accession>
<dbReference type="Proteomes" id="UP001221898">
    <property type="component" value="Unassembled WGS sequence"/>
</dbReference>
<sequence length="73" mass="7881">MEGLGDCGALLELYCFTLNPQVQPPTWETGGGTACGDVETFSPLDHDRDPGHPQMKDPVVGLWFCICRVTAEG</sequence>
<feature type="region of interest" description="Disordered" evidence="1">
    <location>
        <begin position="30"/>
        <end position="54"/>
    </location>
</feature>
<feature type="compositionally biased region" description="Basic and acidic residues" evidence="1">
    <location>
        <begin position="44"/>
        <end position="54"/>
    </location>
</feature>
<evidence type="ECO:0000256" key="1">
    <source>
        <dbReference type="SAM" id="MobiDB-lite"/>
    </source>
</evidence>
<keyword evidence="3" id="KW-1185">Reference proteome</keyword>
<reference evidence="2" key="1">
    <citation type="journal article" date="2023" name="Science">
        <title>Genome structures resolve the early diversification of teleost fishes.</title>
        <authorList>
            <person name="Parey E."/>
            <person name="Louis A."/>
            <person name="Montfort J."/>
            <person name="Bouchez O."/>
            <person name="Roques C."/>
            <person name="Iampietro C."/>
            <person name="Lluch J."/>
            <person name="Castinel A."/>
            <person name="Donnadieu C."/>
            <person name="Desvignes T."/>
            <person name="Floi Bucao C."/>
            <person name="Jouanno E."/>
            <person name="Wen M."/>
            <person name="Mejri S."/>
            <person name="Dirks R."/>
            <person name="Jansen H."/>
            <person name="Henkel C."/>
            <person name="Chen W.J."/>
            <person name="Zahm M."/>
            <person name="Cabau C."/>
            <person name="Klopp C."/>
            <person name="Thompson A.W."/>
            <person name="Robinson-Rechavi M."/>
            <person name="Braasch I."/>
            <person name="Lecointre G."/>
            <person name="Bobe J."/>
            <person name="Postlethwait J.H."/>
            <person name="Berthelot C."/>
            <person name="Roest Crollius H."/>
            <person name="Guiguen Y."/>
        </authorList>
    </citation>
    <scope>NUCLEOTIDE SEQUENCE</scope>
    <source>
        <strain evidence="2">NC1722</strain>
    </source>
</reference>
<comment type="caution">
    <text evidence="2">The sequence shown here is derived from an EMBL/GenBank/DDBJ whole genome shotgun (WGS) entry which is preliminary data.</text>
</comment>
<evidence type="ECO:0000313" key="2">
    <source>
        <dbReference type="EMBL" id="KAJ8417656.1"/>
    </source>
</evidence>
<name>A0AAD7X1G6_9TELE</name>
<protein>
    <submittedName>
        <fullName evidence="2">Uncharacterized protein</fullName>
    </submittedName>
</protein>
<proteinExistence type="predicted"/>
<dbReference type="AlphaFoldDB" id="A0AAD7X1G6"/>
<gene>
    <name evidence="2" type="ORF">AAFF_G00224990</name>
</gene>